<evidence type="ECO:0000313" key="3">
    <source>
        <dbReference type="EMBL" id="EMD35128.1"/>
    </source>
</evidence>
<keyword evidence="4" id="KW-1185">Reference proteome</keyword>
<name>M2QDK9_CERS8</name>
<evidence type="ECO:0000256" key="1">
    <source>
        <dbReference type="SAM" id="Coils"/>
    </source>
</evidence>
<reference evidence="3 4" key="1">
    <citation type="journal article" date="2012" name="Proc. Natl. Acad. Sci. U.S.A.">
        <title>Comparative genomics of Ceriporiopsis subvermispora and Phanerochaete chrysosporium provide insight into selective ligninolysis.</title>
        <authorList>
            <person name="Fernandez-Fueyo E."/>
            <person name="Ruiz-Duenas F.J."/>
            <person name="Ferreira P."/>
            <person name="Floudas D."/>
            <person name="Hibbett D.S."/>
            <person name="Canessa P."/>
            <person name="Larrondo L.F."/>
            <person name="James T.Y."/>
            <person name="Seelenfreund D."/>
            <person name="Lobos S."/>
            <person name="Polanco R."/>
            <person name="Tello M."/>
            <person name="Honda Y."/>
            <person name="Watanabe T."/>
            <person name="Watanabe T."/>
            <person name="Ryu J.S."/>
            <person name="Kubicek C.P."/>
            <person name="Schmoll M."/>
            <person name="Gaskell J."/>
            <person name="Hammel K.E."/>
            <person name="St John F.J."/>
            <person name="Vanden Wymelenberg A."/>
            <person name="Sabat G."/>
            <person name="Splinter BonDurant S."/>
            <person name="Syed K."/>
            <person name="Yadav J.S."/>
            <person name="Doddapaneni H."/>
            <person name="Subramanian V."/>
            <person name="Lavin J.L."/>
            <person name="Oguiza J.A."/>
            <person name="Perez G."/>
            <person name="Pisabarro A.G."/>
            <person name="Ramirez L."/>
            <person name="Santoyo F."/>
            <person name="Master E."/>
            <person name="Coutinho P.M."/>
            <person name="Henrissat B."/>
            <person name="Lombard V."/>
            <person name="Magnuson J.K."/>
            <person name="Kuees U."/>
            <person name="Hori C."/>
            <person name="Igarashi K."/>
            <person name="Samejima M."/>
            <person name="Held B.W."/>
            <person name="Barry K.W."/>
            <person name="LaButti K.M."/>
            <person name="Lapidus A."/>
            <person name="Lindquist E.A."/>
            <person name="Lucas S.M."/>
            <person name="Riley R."/>
            <person name="Salamov A.A."/>
            <person name="Hoffmeister D."/>
            <person name="Schwenk D."/>
            <person name="Hadar Y."/>
            <person name="Yarden O."/>
            <person name="de Vries R.P."/>
            <person name="Wiebenga A."/>
            <person name="Stenlid J."/>
            <person name="Eastwood D."/>
            <person name="Grigoriev I.V."/>
            <person name="Berka R.M."/>
            <person name="Blanchette R.A."/>
            <person name="Kersten P."/>
            <person name="Martinez A.T."/>
            <person name="Vicuna R."/>
            <person name="Cullen D."/>
        </authorList>
    </citation>
    <scope>NUCLEOTIDE SEQUENCE [LARGE SCALE GENOMIC DNA]</scope>
    <source>
        <strain evidence="3 4">B</strain>
    </source>
</reference>
<dbReference type="AlphaFoldDB" id="M2QDK9"/>
<feature type="region of interest" description="Disordered" evidence="2">
    <location>
        <begin position="254"/>
        <end position="286"/>
    </location>
</feature>
<dbReference type="EMBL" id="KB445801">
    <property type="protein sequence ID" value="EMD35128.1"/>
    <property type="molecule type" value="Genomic_DNA"/>
</dbReference>
<dbReference type="OrthoDB" id="10650939at2759"/>
<gene>
    <name evidence="3" type="ORF">CERSUDRAFT_97050</name>
</gene>
<dbReference type="HOGENOM" id="CLU_973181_0_0_1"/>
<protein>
    <submittedName>
        <fullName evidence="3">Uncharacterized protein</fullName>
    </submittedName>
</protein>
<dbReference type="Proteomes" id="UP000016930">
    <property type="component" value="Unassembled WGS sequence"/>
</dbReference>
<organism evidence="3 4">
    <name type="scientific">Ceriporiopsis subvermispora (strain B)</name>
    <name type="common">White-rot fungus</name>
    <name type="synonym">Gelatoporia subvermispora</name>
    <dbReference type="NCBI Taxonomy" id="914234"/>
    <lineage>
        <taxon>Eukaryota</taxon>
        <taxon>Fungi</taxon>
        <taxon>Dikarya</taxon>
        <taxon>Basidiomycota</taxon>
        <taxon>Agaricomycotina</taxon>
        <taxon>Agaricomycetes</taxon>
        <taxon>Polyporales</taxon>
        <taxon>Gelatoporiaceae</taxon>
        <taxon>Gelatoporia</taxon>
    </lineage>
</organism>
<accession>M2QDK9</accession>
<keyword evidence="1" id="KW-0175">Coiled coil</keyword>
<feature type="coiled-coil region" evidence="1">
    <location>
        <begin position="156"/>
        <end position="232"/>
    </location>
</feature>
<feature type="compositionally biased region" description="Low complexity" evidence="2">
    <location>
        <begin position="74"/>
        <end position="90"/>
    </location>
</feature>
<proteinExistence type="predicted"/>
<feature type="region of interest" description="Disordered" evidence="2">
    <location>
        <begin position="1"/>
        <end position="134"/>
    </location>
</feature>
<sequence>MDGSLHSEPAYDTQKDVRHHPTRPHEGSLQELVTDSVDDLLYSGLDSEEPGASTSESNIPAAPAQQEAGHGSGLYSSLNLRRASASTRRSLLMKKREVQAVARKQPPVSRRATAKQPTLPRSDRESGLQQQLTRMDHGDLVKLFSDVIHRKQADTQKSQTELIARLQKENSELKKTSAVDSLRCREHRAALSHKDAEISEMTEEVARLHELLEEQKAVVQKLEQDRRLVQEKAETVIEHASTILAGFTRKRTQDVEEAHDDDELKYASVSAKKPRVEGSTSTTISP</sequence>
<evidence type="ECO:0000256" key="2">
    <source>
        <dbReference type="SAM" id="MobiDB-lite"/>
    </source>
</evidence>
<evidence type="ECO:0000313" key="4">
    <source>
        <dbReference type="Proteomes" id="UP000016930"/>
    </source>
</evidence>